<organism evidence="2 3">
    <name type="scientific">Ovis ammon polii</name>
    <dbReference type="NCBI Taxonomy" id="230172"/>
    <lineage>
        <taxon>Eukaryota</taxon>
        <taxon>Metazoa</taxon>
        <taxon>Chordata</taxon>
        <taxon>Craniata</taxon>
        <taxon>Vertebrata</taxon>
        <taxon>Euteleostomi</taxon>
        <taxon>Mammalia</taxon>
        <taxon>Eutheria</taxon>
        <taxon>Laurasiatheria</taxon>
        <taxon>Artiodactyla</taxon>
        <taxon>Ruminantia</taxon>
        <taxon>Pecora</taxon>
        <taxon>Bovidae</taxon>
        <taxon>Caprinae</taxon>
        <taxon>Ovis</taxon>
    </lineage>
</organism>
<dbReference type="AlphaFoldDB" id="A0AAD4TR57"/>
<sequence length="161" mass="18044">MRVQLFAPPPEQEGIQGEVISTLARSMDVAVQVDTRCGQTVSSVPRRQIFCAHILLPNFPQGHSRSLRSAFPFLTVSVSHMTWSPHWPDSKLESESDQALGRRQAAWFSLTDMPVRYGCSKCAEREKNLEENSTRNGTVKSIYRGQRRQEGGDAEPNVGDK</sequence>
<name>A0AAD4TR57_OVIAM</name>
<protein>
    <submittedName>
        <fullName evidence="2">Uncharacterized protein</fullName>
    </submittedName>
</protein>
<accession>A0AAD4TR57</accession>
<evidence type="ECO:0000313" key="3">
    <source>
        <dbReference type="Proteomes" id="UP001214576"/>
    </source>
</evidence>
<keyword evidence="3" id="KW-1185">Reference proteome</keyword>
<evidence type="ECO:0000256" key="1">
    <source>
        <dbReference type="SAM" id="MobiDB-lite"/>
    </source>
</evidence>
<gene>
    <name evidence="2" type="ORF">MG293_018622</name>
</gene>
<dbReference type="Proteomes" id="UP001214576">
    <property type="component" value="Unassembled WGS sequence"/>
</dbReference>
<proteinExistence type="predicted"/>
<dbReference type="EMBL" id="JAKZEL010000024">
    <property type="protein sequence ID" value="KAI4530764.1"/>
    <property type="molecule type" value="Genomic_DNA"/>
</dbReference>
<reference evidence="2" key="1">
    <citation type="submission" date="2022-03" db="EMBL/GenBank/DDBJ databases">
        <title>Genomic analyses of argali, domestic sheep and their hybrids provide insights into chromosomal evolution, heterosis and genetic basis of agronomic traits.</title>
        <authorList>
            <person name="Li M."/>
        </authorList>
    </citation>
    <scope>NUCLEOTIDE SEQUENCE</scope>
    <source>
        <strain evidence="2">CAU-MHL-2022a</strain>
        <tissue evidence="2">Skin</tissue>
    </source>
</reference>
<comment type="caution">
    <text evidence="2">The sequence shown here is derived from an EMBL/GenBank/DDBJ whole genome shotgun (WGS) entry which is preliminary data.</text>
</comment>
<evidence type="ECO:0000313" key="2">
    <source>
        <dbReference type="EMBL" id="KAI4530764.1"/>
    </source>
</evidence>
<feature type="region of interest" description="Disordered" evidence="1">
    <location>
        <begin position="127"/>
        <end position="161"/>
    </location>
</feature>